<dbReference type="Gene3D" id="1.10.10.10">
    <property type="entry name" value="Winged helix-like DNA-binding domain superfamily/Winged helix DNA-binding domain"/>
    <property type="match status" value="1"/>
</dbReference>
<dbReference type="InterPro" id="IPR036693">
    <property type="entry name" value="TF_LuxR_autoind-bd_dom_sf"/>
</dbReference>
<dbReference type="Gene3D" id="3.30.450.80">
    <property type="entry name" value="Transcription factor LuxR-like, autoinducer-binding domain"/>
    <property type="match status" value="1"/>
</dbReference>
<dbReference type="Proteomes" id="UP000228930">
    <property type="component" value="Unassembled WGS sequence"/>
</dbReference>
<dbReference type="EMBL" id="LFJC01000003">
    <property type="protein sequence ID" value="PIT00821.1"/>
    <property type="molecule type" value="Genomic_DNA"/>
</dbReference>
<evidence type="ECO:0000256" key="1">
    <source>
        <dbReference type="ARBA" id="ARBA00023015"/>
    </source>
</evidence>
<keyword evidence="2" id="KW-0238">DNA-binding</keyword>
<reference evidence="5 6" key="1">
    <citation type="submission" date="2015-06" db="EMBL/GenBank/DDBJ databases">
        <title>Comparative genome analysis of nirS-carrying Bradyrhizobium sp. strains.</title>
        <authorList>
            <person name="Ishii S."/>
            <person name="Jang J."/>
            <person name="Nishizawa T."/>
            <person name="Senoo K."/>
        </authorList>
    </citation>
    <scope>NUCLEOTIDE SEQUENCE [LARGE SCALE GENOMIC DNA]</scope>
    <source>
        <strain evidence="5 6">TSA1</strain>
    </source>
</reference>
<dbReference type="AlphaFoldDB" id="A0A2M6U8J1"/>
<dbReference type="Pfam" id="PF03472">
    <property type="entry name" value="Autoind_bind"/>
    <property type="match status" value="1"/>
</dbReference>
<dbReference type="GO" id="GO:0003677">
    <property type="term" value="F:DNA binding"/>
    <property type="evidence" value="ECO:0007669"/>
    <property type="project" value="UniProtKB-KW"/>
</dbReference>
<dbReference type="PROSITE" id="PS00622">
    <property type="entry name" value="HTH_LUXR_1"/>
    <property type="match status" value="1"/>
</dbReference>
<protein>
    <submittedName>
        <fullName evidence="5">Transcriptional regulator</fullName>
    </submittedName>
</protein>
<dbReference type="InterPro" id="IPR036388">
    <property type="entry name" value="WH-like_DNA-bd_sf"/>
</dbReference>
<dbReference type="PRINTS" id="PR00038">
    <property type="entry name" value="HTHLUXR"/>
</dbReference>
<evidence type="ECO:0000313" key="5">
    <source>
        <dbReference type="EMBL" id="PIT00821.1"/>
    </source>
</evidence>
<evidence type="ECO:0000256" key="2">
    <source>
        <dbReference type="ARBA" id="ARBA00023125"/>
    </source>
</evidence>
<dbReference type="PROSITE" id="PS50043">
    <property type="entry name" value="HTH_LUXR_2"/>
    <property type="match status" value="1"/>
</dbReference>
<organism evidence="5 6">
    <name type="scientific">Bradyrhizobium nitroreducens</name>
    <dbReference type="NCBI Taxonomy" id="709803"/>
    <lineage>
        <taxon>Bacteria</taxon>
        <taxon>Pseudomonadati</taxon>
        <taxon>Pseudomonadota</taxon>
        <taxon>Alphaproteobacteria</taxon>
        <taxon>Hyphomicrobiales</taxon>
        <taxon>Nitrobacteraceae</taxon>
        <taxon>Bradyrhizobium</taxon>
    </lineage>
</organism>
<evidence type="ECO:0000256" key="3">
    <source>
        <dbReference type="ARBA" id="ARBA00023163"/>
    </source>
</evidence>
<accession>A0A2M6U8J1</accession>
<dbReference type="InterPro" id="IPR005143">
    <property type="entry name" value="TF_LuxR_autoind-bd_dom"/>
</dbReference>
<dbReference type="PANTHER" id="PTHR44688:SF16">
    <property type="entry name" value="DNA-BINDING TRANSCRIPTIONAL ACTIVATOR DEVR_DOSR"/>
    <property type="match status" value="1"/>
</dbReference>
<keyword evidence="1" id="KW-0805">Transcription regulation</keyword>
<dbReference type="SUPFAM" id="SSF46894">
    <property type="entry name" value="C-terminal effector domain of the bipartite response regulators"/>
    <property type="match status" value="1"/>
</dbReference>
<evidence type="ECO:0000259" key="4">
    <source>
        <dbReference type="PROSITE" id="PS50043"/>
    </source>
</evidence>
<dbReference type="RefSeq" id="WP_100176043.1">
    <property type="nucleotide sequence ID" value="NZ_LFJC01000003.1"/>
</dbReference>
<dbReference type="SMART" id="SM00421">
    <property type="entry name" value="HTH_LUXR"/>
    <property type="match status" value="1"/>
</dbReference>
<name>A0A2M6U8J1_9BRAD</name>
<keyword evidence="6" id="KW-1185">Reference proteome</keyword>
<dbReference type="InterPro" id="IPR000792">
    <property type="entry name" value="Tscrpt_reg_LuxR_C"/>
</dbReference>
<sequence>MHRIFQDFIDSLASAHDLASFSEAMAAASSALELSCFAYLALPGGLERKPRLISTYPGEWTSHYLRSRYELIDPVITRALQTAEPFQWGIGMSSIRGSSVQQQLLDEAAQFGIRLGFTVPIHDGHGPIAALTFATYQRNPIFENFVKSQARVLQLMAMYFHAHVRRKLANGRDVDGIRLSPRELECLEWASRGKSAWEIGCILGISRNTVAYYLQNTKEKLGVRTVVQAVTLLAAANKGKQN</sequence>
<dbReference type="Pfam" id="PF00196">
    <property type="entry name" value="GerE"/>
    <property type="match status" value="1"/>
</dbReference>
<proteinExistence type="predicted"/>
<dbReference type="GO" id="GO:0006355">
    <property type="term" value="P:regulation of DNA-templated transcription"/>
    <property type="evidence" value="ECO:0007669"/>
    <property type="project" value="InterPro"/>
</dbReference>
<dbReference type="CDD" id="cd06170">
    <property type="entry name" value="LuxR_C_like"/>
    <property type="match status" value="1"/>
</dbReference>
<dbReference type="PANTHER" id="PTHR44688">
    <property type="entry name" value="DNA-BINDING TRANSCRIPTIONAL ACTIVATOR DEVR_DOSR"/>
    <property type="match status" value="1"/>
</dbReference>
<evidence type="ECO:0000313" key="6">
    <source>
        <dbReference type="Proteomes" id="UP000228930"/>
    </source>
</evidence>
<dbReference type="SUPFAM" id="SSF75516">
    <property type="entry name" value="Pheromone-binding domain of LuxR-like quorum-sensing transcription factors"/>
    <property type="match status" value="1"/>
</dbReference>
<feature type="domain" description="HTH luxR-type" evidence="4">
    <location>
        <begin position="172"/>
        <end position="237"/>
    </location>
</feature>
<keyword evidence="3" id="KW-0804">Transcription</keyword>
<dbReference type="InterPro" id="IPR016032">
    <property type="entry name" value="Sig_transdc_resp-reg_C-effctor"/>
</dbReference>
<gene>
    <name evidence="5" type="ORF">TSA1_08630</name>
</gene>
<comment type="caution">
    <text evidence="5">The sequence shown here is derived from an EMBL/GenBank/DDBJ whole genome shotgun (WGS) entry which is preliminary data.</text>
</comment>